<dbReference type="RefSeq" id="WP_133441680.1">
    <property type="nucleotide sequence ID" value="NZ_CP034726.1"/>
</dbReference>
<gene>
    <name evidence="2" type="ORF">ELX58_02970</name>
</gene>
<reference evidence="3" key="1">
    <citation type="submission" date="2018-12" db="EMBL/GenBank/DDBJ databases">
        <title>A new species of lactobacillus.</title>
        <authorList>
            <person name="Jian Y."/>
            <person name="Xin L."/>
            <person name="Hong Z.J."/>
            <person name="Ming L.Z."/>
            <person name="Hong X.Z."/>
        </authorList>
    </citation>
    <scope>NUCLEOTIDE SEQUENCE [LARGE SCALE GENOMIC DNA]</scope>
    <source>
        <strain evidence="3">HSLZ-75</strain>
    </source>
</reference>
<protein>
    <submittedName>
        <fullName evidence="2">Uncharacterized protein</fullName>
    </submittedName>
</protein>
<sequence length="71" mass="7744">MIEKLKLTKDGALESLLNASRALGNECSSLMNKPKLFGKLLFSTPGKLKRDRVTLPEGPTMLKPLDASSRS</sequence>
<dbReference type="Proteomes" id="UP000294321">
    <property type="component" value="Chromosome"/>
</dbReference>
<proteinExistence type="predicted"/>
<dbReference type="KEGG" id="lji:ELX58_02970"/>
<organism evidence="2 3">
    <name type="scientific">Acetilactobacillus jinshanensis</name>
    <dbReference type="NCBI Taxonomy" id="1720083"/>
    <lineage>
        <taxon>Bacteria</taxon>
        <taxon>Bacillati</taxon>
        <taxon>Bacillota</taxon>
        <taxon>Bacilli</taxon>
        <taxon>Lactobacillales</taxon>
        <taxon>Lactobacillaceae</taxon>
        <taxon>Acetilactobacillus</taxon>
    </lineage>
</organism>
<evidence type="ECO:0000256" key="1">
    <source>
        <dbReference type="SAM" id="MobiDB-lite"/>
    </source>
</evidence>
<dbReference type="EMBL" id="CP034726">
    <property type="protein sequence ID" value="QBP18123.1"/>
    <property type="molecule type" value="Genomic_DNA"/>
</dbReference>
<dbReference type="AlphaFoldDB" id="A0A4P6ZKN2"/>
<name>A0A4P6ZKN2_9LACO</name>
<accession>A0A4P6ZKN2</accession>
<feature type="region of interest" description="Disordered" evidence="1">
    <location>
        <begin position="51"/>
        <end position="71"/>
    </location>
</feature>
<evidence type="ECO:0000313" key="2">
    <source>
        <dbReference type="EMBL" id="QBP18123.1"/>
    </source>
</evidence>
<evidence type="ECO:0000313" key="3">
    <source>
        <dbReference type="Proteomes" id="UP000294321"/>
    </source>
</evidence>
<keyword evidence="3" id="KW-1185">Reference proteome</keyword>